<keyword evidence="1" id="KW-0808">Transferase</keyword>
<dbReference type="CDD" id="cd04301">
    <property type="entry name" value="NAT_SF"/>
    <property type="match status" value="1"/>
</dbReference>
<name>A0A7J6M9N2_PERCH</name>
<dbReference type="EMBL" id="JAAPAO010000204">
    <property type="protein sequence ID" value="KAF4667741.1"/>
    <property type="molecule type" value="Genomic_DNA"/>
</dbReference>
<dbReference type="InterPro" id="IPR016181">
    <property type="entry name" value="Acyl_CoA_acyltransferase"/>
</dbReference>
<dbReference type="SUPFAM" id="SSF55729">
    <property type="entry name" value="Acyl-CoA N-acyltransferases (Nat)"/>
    <property type="match status" value="1"/>
</dbReference>
<evidence type="ECO:0000256" key="3">
    <source>
        <dbReference type="SAM" id="MobiDB-lite"/>
    </source>
</evidence>
<feature type="domain" description="N-acetyltransferase" evidence="4">
    <location>
        <begin position="210"/>
        <end position="365"/>
    </location>
</feature>
<reference evidence="5 6" key="1">
    <citation type="submission" date="2020-04" db="EMBL/GenBank/DDBJ databases">
        <title>Perkinsus chesapeaki whole genome sequence.</title>
        <authorList>
            <person name="Bogema D.R."/>
        </authorList>
    </citation>
    <scope>NUCLEOTIDE SEQUENCE [LARGE SCALE GENOMIC DNA]</scope>
    <source>
        <strain evidence="5">ATCC PRA-425</strain>
    </source>
</reference>
<evidence type="ECO:0000256" key="2">
    <source>
        <dbReference type="ARBA" id="ARBA00023315"/>
    </source>
</evidence>
<keyword evidence="6" id="KW-1185">Reference proteome</keyword>
<sequence length="377" mass="42547">MCIWFLCVLPRIVREFMDAVIEQIKEEAKRRHEDPPEIDEEAIIKIVVSLVTTLLVIAEALGVLVKLYFVWVIKSCAYWMQRGIDPYAPIYVPTAQVPITGTTLQAYQPANVILGPPIAAPASDHPTASLLVTQGPQNPTAPVFSAAQLSGSYQHESNVGGPPNASHPAAQGERSDAYPRLHPAFNIQFMRAFFYLWFSNLAVLSVAERIQYRNYTDGDEYEGVKLIKCKFMGSIPCYVAVDTDKSAKTVVGYIMMYVPFPVEKKEEQLVRAKLLKPKQKGKFGRIHSVEVDKNYQRHGIGRQLVTYAIEKVSIGRKAKDALAMTLWVRKDNTPAISLYEKLNFINVGDYLDVYEFAYYYAKTRPTTLRRTTQASRL</sequence>
<dbReference type="PANTHER" id="PTHR43420:SF12">
    <property type="entry name" value="N-ACETYLTRANSFERASE DOMAIN-CONTAINING PROTEIN"/>
    <property type="match status" value="1"/>
</dbReference>
<organism evidence="5 6">
    <name type="scientific">Perkinsus chesapeaki</name>
    <name type="common">Clam parasite</name>
    <name type="synonym">Perkinsus andrewsi</name>
    <dbReference type="NCBI Taxonomy" id="330153"/>
    <lineage>
        <taxon>Eukaryota</taxon>
        <taxon>Sar</taxon>
        <taxon>Alveolata</taxon>
        <taxon>Perkinsozoa</taxon>
        <taxon>Perkinsea</taxon>
        <taxon>Perkinsida</taxon>
        <taxon>Perkinsidae</taxon>
        <taxon>Perkinsus</taxon>
    </lineage>
</organism>
<dbReference type="InterPro" id="IPR050680">
    <property type="entry name" value="YpeA/RimI_acetyltransf"/>
</dbReference>
<proteinExistence type="predicted"/>
<protein>
    <recommendedName>
        <fullName evidence="4">N-acetyltransferase domain-containing protein</fullName>
    </recommendedName>
</protein>
<gene>
    <name evidence="5" type="ORF">FOL47_003410</name>
</gene>
<dbReference type="Pfam" id="PF00583">
    <property type="entry name" value="Acetyltransf_1"/>
    <property type="match status" value="1"/>
</dbReference>
<dbReference type="PROSITE" id="PS51186">
    <property type="entry name" value="GNAT"/>
    <property type="match status" value="1"/>
</dbReference>
<feature type="region of interest" description="Disordered" evidence="3">
    <location>
        <begin position="153"/>
        <end position="173"/>
    </location>
</feature>
<evidence type="ECO:0000259" key="4">
    <source>
        <dbReference type="PROSITE" id="PS51186"/>
    </source>
</evidence>
<evidence type="ECO:0000313" key="6">
    <source>
        <dbReference type="Proteomes" id="UP000591131"/>
    </source>
</evidence>
<comment type="caution">
    <text evidence="5">The sequence shown here is derived from an EMBL/GenBank/DDBJ whole genome shotgun (WGS) entry which is preliminary data.</text>
</comment>
<dbReference type="Gene3D" id="3.40.630.30">
    <property type="match status" value="1"/>
</dbReference>
<keyword evidence="2" id="KW-0012">Acyltransferase</keyword>
<accession>A0A7J6M9N2</accession>
<dbReference type="OrthoDB" id="439164at2759"/>
<dbReference type="PANTHER" id="PTHR43420">
    <property type="entry name" value="ACETYLTRANSFERASE"/>
    <property type="match status" value="1"/>
</dbReference>
<dbReference type="InterPro" id="IPR000182">
    <property type="entry name" value="GNAT_dom"/>
</dbReference>
<evidence type="ECO:0000256" key="1">
    <source>
        <dbReference type="ARBA" id="ARBA00022679"/>
    </source>
</evidence>
<dbReference type="Proteomes" id="UP000591131">
    <property type="component" value="Unassembled WGS sequence"/>
</dbReference>
<evidence type="ECO:0000313" key="5">
    <source>
        <dbReference type="EMBL" id="KAF4667741.1"/>
    </source>
</evidence>
<dbReference type="AlphaFoldDB" id="A0A7J6M9N2"/>
<dbReference type="GO" id="GO:0016747">
    <property type="term" value="F:acyltransferase activity, transferring groups other than amino-acyl groups"/>
    <property type="evidence" value="ECO:0007669"/>
    <property type="project" value="InterPro"/>
</dbReference>